<keyword evidence="4" id="KW-0067">ATP-binding</keyword>
<evidence type="ECO:0000256" key="2">
    <source>
        <dbReference type="ARBA" id="ARBA00022801"/>
    </source>
</evidence>
<dbReference type="Pfam" id="PF00271">
    <property type="entry name" value="Helicase_C"/>
    <property type="match status" value="1"/>
</dbReference>
<dbReference type="EMBL" id="MIGC01003238">
    <property type="protein sequence ID" value="PHJ19767.1"/>
    <property type="molecule type" value="Genomic_DNA"/>
</dbReference>
<accession>A0A2C6KQF1</accession>
<comment type="caution">
    <text evidence="6">The sequence shown here is derived from an EMBL/GenBank/DDBJ whole genome shotgun (WGS) entry which is preliminary data.</text>
</comment>
<keyword evidence="2" id="KW-0378">Hydrolase</keyword>
<keyword evidence="7" id="KW-1185">Reference proteome</keyword>
<dbReference type="PROSITE" id="PS51194">
    <property type="entry name" value="HELICASE_CTER"/>
    <property type="match status" value="1"/>
</dbReference>
<evidence type="ECO:0000256" key="4">
    <source>
        <dbReference type="ARBA" id="ARBA00022840"/>
    </source>
</evidence>
<reference evidence="6 7" key="1">
    <citation type="journal article" date="2017" name="Int. J. Parasitol.">
        <title>The genome of the protozoan parasite Cystoisospora suis and a reverse vaccinology approach to identify vaccine candidates.</title>
        <authorList>
            <person name="Palmieri N."/>
            <person name="Shrestha A."/>
            <person name="Ruttkowski B."/>
            <person name="Beck T."/>
            <person name="Vogl C."/>
            <person name="Tomley F."/>
            <person name="Blake D.P."/>
            <person name="Joachim A."/>
        </authorList>
    </citation>
    <scope>NUCLEOTIDE SEQUENCE [LARGE SCALE GENOMIC DNA]</scope>
    <source>
        <strain evidence="6 7">Wien I</strain>
    </source>
</reference>
<dbReference type="GeneID" id="94429772"/>
<dbReference type="AlphaFoldDB" id="A0A2C6KQF1"/>
<dbReference type="FunFam" id="1.10.10.10:FF:000024">
    <property type="entry name" value="U5 small nuclear ribonucleoprotein helicase"/>
    <property type="match status" value="1"/>
</dbReference>
<keyword evidence="3" id="KW-0347">Helicase</keyword>
<gene>
    <name evidence="6" type="ORF">CSUI_006401</name>
</gene>
<dbReference type="InterPro" id="IPR050474">
    <property type="entry name" value="Hel308_SKI2-like"/>
</dbReference>
<name>A0A2C6KQF1_9APIC</name>
<dbReference type="SMART" id="SM00490">
    <property type="entry name" value="HELICc"/>
    <property type="match status" value="1"/>
</dbReference>
<dbReference type="Gene3D" id="3.40.50.300">
    <property type="entry name" value="P-loop containing nucleotide triphosphate hydrolases"/>
    <property type="match status" value="2"/>
</dbReference>
<dbReference type="OrthoDB" id="5575at2759"/>
<evidence type="ECO:0000313" key="7">
    <source>
        <dbReference type="Proteomes" id="UP000221165"/>
    </source>
</evidence>
<evidence type="ECO:0000256" key="3">
    <source>
        <dbReference type="ARBA" id="ARBA00022806"/>
    </source>
</evidence>
<dbReference type="InterPro" id="IPR001650">
    <property type="entry name" value="Helicase_C-like"/>
</dbReference>
<organism evidence="6 7">
    <name type="scientific">Cystoisospora suis</name>
    <dbReference type="NCBI Taxonomy" id="483139"/>
    <lineage>
        <taxon>Eukaryota</taxon>
        <taxon>Sar</taxon>
        <taxon>Alveolata</taxon>
        <taxon>Apicomplexa</taxon>
        <taxon>Conoidasida</taxon>
        <taxon>Coccidia</taxon>
        <taxon>Eucoccidiorida</taxon>
        <taxon>Eimeriorina</taxon>
        <taxon>Sarcocystidae</taxon>
        <taxon>Cystoisospora</taxon>
    </lineage>
</organism>
<protein>
    <submittedName>
        <fullName evidence="6">Activating signal cointegrator 1 complex subunit</fullName>
    </submittedName>
</protein>
<dbReference type="Gene3D" id="1.10.10.10">
    <property type="entry name" value="Winged helix-like DNA-binding domain superfamily/Winged helix DNA-binding domain"/>
    <property type="match status" value="1"/>
</dbReference>
<proteinExistence type="predicted"/>
<dbReference type="InterPro" id="IPR057842">
    <property type="entry name" value="WH_MER3"/>
</dbReference>
<dbReference type="Proteomes" id="UP000221165">
    <property type="component" value="Unassembled WGS sequence"/>
</dbReference>
<feature type="domain" description="Helicase C-terminal" evidence="5">
    <location>
        <begin position="37"/>
        <end position="238"/>
    </location>
</feature>
<dbReference type="SUPFAM" id="SSF52540">
    <property type="entry name" value="P-loop containing nucleoside triphosphate hydrolases"/>
    <property type="match status" value="1"/>
</dbReference>
<keyword evidence="1" id="KW-0547">Nucleotide-binding</keyword>
<sequence length="275" mass="30979">MAFYFGSGWRPIPLEQTFVGVFEKDLSKQKKLLNEICYDKVVEAVRKGYQVMVFVHARGETLATAEFLIRQAQAKKQLSLFTEKSSECPSYRSFLSQVAKSRNPEVESLFRSGFAIHHAGLLRHDRLLAEKMFRAGGVRVLCCTSTLAWGVNLPARVVIIKGTSIYDTKAGGFKDLGILDVLQIFGRAGRPQYDSRGSAILLTCGSARLSRFLRLLTNHMPVDSKFLDHLPNALNAEIAIGTVTSVSEAVDWLGYTFLFVRMYRYYIEKAKTFQE</sequence>
<dbReference type="RefSeq" id="XP_067921463.1">
    <property type="nucleotide sequence ID" value="XM_068066561.1"/>
</dbReference>
<evidence type="ECO:0000259" key="5">
    <source>
        <dbReference type="PROSITE" id="PS51194"/>
    </source>
</evidence>
<dbReference type="InterPro" id="IPR036388">
    <property type="entry name" value="WH-like_DNA-bd_sf"/>
</dbReference>
<dbReference type="PANTHER" id="PTHR47961">
    <property type="entry name" value="DNA POLYMERASE THETA, PUTATIVE (AFU_ORTHOLOGUE AFUA_1G05260)-RELATED"/>
    <property type="match status" value="1"/>
</dbReference>
<evidence type="ECO:0000313" key="6">
    <source>
        <dbReference type="EMBL" id="PHJ19767.1"/>
    </source>
</evidence>
<dbReference type="GO" id="GO:0016787">
    <property type="term" value="F:hydrolase activity"/>
    <property type="evidence" value="ECO:0007669"/>
    <property type="project" value="UniProtKB-KW"/>
</dbReference>
<dbReference type="VEuPathDB" id="ToxoDB:CSUI_006401"/>
<dbReference type="PANTHER" id="PTHR47961:SF13">
    <property type="entry name" value="ACTIVATING SIGNAL COINTEGRATOR 1 COMPLEX SUBUNIT 3"/>
    <property type="match status" value="1"/>
</dbReference>
<dbReference type="GO" id="GO:0005524">
    <property type="term" value="F:ATP binding"/>
    <property type="evidence" value="ECO:0007669"/>
    <property type="project" value="UniProtKB-KW"/>
</dbReference>
<dbReference type="InterPro" id="IPR027417">
    <property type="entry name" value="P-loop_NTPase"/>
</dbReference>
<dbReference type="CDD" id="cd18795">
    <property type="entry name" value="SF2_C_Ski2"/>
    <property type="match status" value="1"/>
</dbReference>
<dbReference type="Pfam" id="PF23445">
    <property type="entry name" value="WHD_SNRNP200"/>
    <property type="match status" value="1"/>
</dbReference>
<evidence type="ECO:0000256" key="1">
    <source>
        <dbReference type="ARBA" id="ARBA00022741"/>
    </source>
</evidence>
<dbReference type="GO" id="GO:0004386">
    <property type="term" value="F:helicase activity"/>
    <property type="evidence" value="ECO:0007669"/>
    <property type="project" value="UniProtKB-KW"/>
</dbReference>